<name>A0ABR7HTV3_9FIRM</name>
<feature type="transmembrane region" description="Helical" evidence="6">
    <location>
        <begin position="12"/>
        <end position="31"/>
    </location>
</feature>
<evidence type="ECO:0000256" key="1">
    <source>
        <dbReference type="ARBA" id="ARBA00004141"/>
    </source>
</evidence>
<evidence type="ECO:0000313" key="7">
    <source>
        <dbReference type="EMBL" id="MBC5730935.1"/>
    </source>
</evidence>
<protein>
    <submittedName>
        <fullName evidence="7">Sporulation integral membrane protein YtvI</fullName>
    </submittedName>
</protein>
<feature type="transmembrane region" description="Helical" evidence="6">
    <location>
        <begin position="283"/>
        <end position="301"/>
    </location>
</feature>
<dbReference type="RefSeq" id="WP_101692695.1">
    <property type="nucleotide sequence ID" value="NZ_JACOPR010000004.1"/>
</dbReference>
<dbReference type="PANTHER" id="PTHR21716">
    <property type="entry name" value="TRANSMEMBRANE PROTEIN"/>
    <property type="match status" value="1"/>
</dbReference>
<dbReference type="PANTHER" id="PTHR21716:SF68">
    <property type="entry name" value="TRANSPORT PROTEIN YTVI-RELATED"/>
    <property type="match status" value="1"/>
</dbReference>
<dbReference type="EMBL" id="JACOPR010000004">
    <property type="protein sequence ID" value="MBC5730935.1"/>
    <property type="molecule type" value="Genomic_DNA"/>
</dbReference>
<accession>A0ABR7HTV3</accession>
<gene>
    <name evidence="7" type="primary">ytvI</name>
    <name evidence="7" type="ORF">H8S34_08835</name>
</gene>
<dbReference type="NCBIfam" id="TIGR02872">
    <property type="entry name" value="spore_ytvI"/>
    <property type="match status" value="1"/>
</dbReference>
<keyword evidence="3 6" id="KW-0812">Transmembrane</keyword>
<keyword evidence="4 6" id="KW-1133">Transmembrane helix</keyword>
<dbReference type="Pfam" id="PF01594">
    <property type="entry name" value="AI-2E_transport"/>
    <property type="match status" value="1"/>
</dbReference>
<feature type="transmembrane region" description="Helical" evidence="6">
    <location>
        <begin position="63"/>
        <end position="86"/>
    </location>
</feature>
<evidence type="ECO:0000256" key="2">
    <source>
        <dbReference type="ARBA" id="ARBA00009773"/>
    </source>
</evidence>
<feature type="transmembrane region" description="Helical" evidence="6">
    <location>
        <begin position="258"/>
        <end position="276"/>
    </location>
</feature>
<feature type="transmembrane region" description="Helical" evidence="6">
    <location>
        <begin position="226"/>
        <end position="252"/>
    </location>
</feature>
<comment type="subcellular location">
    <subcellularLocation>
        <location evidence="1">Membrane</location>
        <topology evidence="1">Multi-pass membrane protein</topology>
    </subcellularLocation>
</comment>
<comment type="caution">
    <text evidence="7">The sequence shown here is derived from an EMBL/GenBank/DDBJ whole genome shotgun (WGS) entry which is preliminary data.</text>
</comment>
<evidence type="ECO:0000256" key="5">
    <source>
        <dbReference type="ARBA" id="ARBA00023136"/>
    </source>
</evidence>
<dbReference type="InterPro" id="IPR014227">
    <property type="entry name" value="YtvI-like"/>
</dbReference>
<dbReference type="InterPro" id="IPR002549">
    <property type="entry name" value="AI-2E-like"/>
</dbReference>
<comment type="similarity">
    <text evidence="2">Belongs to the autoinducer-2 exporter (AI-2E) (TC 2.A.86) family.</text>
</comment>
<keyword evidence="5 6" id="KW-0472">Membrane</keyword>
<feature type="transmembrane region" description="Helical" evidence="6">
    <location>
        <begin position="165"/>
        <end position="184"/>
    </location>
</feature>
<proteinExistence type="inferred from homology"/>
<dbReference type="Proteomes" id="UP000660021">
    <property type="component" value="Unassembled WGS sequence"/>
</dbReference>
<organism evidence="7 8">
    <name type="scientific">Pseudoflavonifractor hominis</name>
    <dbReference type="NCBI Taxonomy" id="2763059"/>
    <lineage>
        <taxon>Bacteria</taxon>
        <taxon>Bacillati</taxon>
        <taxon>Bacillota</taxon>
        <taxon>Clostridia</taxon>
        <taxon>Eubacteriales</taxon>
        <taxon>Oscillospiraceae</taxon>
        <taxon>Pseudoflavonifractor</taxon>
    </lineage>
</organism>
<evidence type="ECO:0000256" key="4">
    <source>
        <dbReference type="ARBA" id="ARBA00022989"/>
    </source>
</evidence>
<evidence type="ECO:0000256" key="3">
    <source>
        <dbReference type="ARBA" id="ARBA00022692"/>
    </source>
</evidence>
<evidence type="ECO:0000256" key="6">
    <source>
        <dbReference type="SAM" id="Phobius"/>
    </source>
</evidence>
<evidence type="ECO:0000313" key="8">
    <source>
        <dbReference type="Proteomes" id="UP000660021"/>
    </source>
</evidence>
<feature type="transmembrane region" description="Helical" evidence="6">
    <location>
        <begin position="321"/>
        <end position="343"/>
    </location>
</feature>
<sequence length="356" mass="38523">MHPPPSPLIPVRVLQAILVLGGLWFLLPIVLPCLLPFLLALLCAALLEGPVAFLTRRGRLPRFLAAALCTLVFFLLLAGGLGLLVWRLGTECAVLLQKTPQLLSAFTGWLGGVRRWAERFLIAAPIPLQETLRGGMEALEDQGMRLLGDASGLLGTWLAHGASALPQWGLFLFTTALATCLISADRSRLHAFFWRQVPARFRTRLRHMVGAVRDAMTGWLRAQGCLMLVTLCLLTVGFLLLGVDLAILAAGFTALLDALPVFGVGIVLLPWALLSLLRGQTSLALGLLLLYGVLFLTRSILEPKLVGKGSGLPPLAALLAMYTGFILWGAAGMIFLPMAAVMLKELHDRGLVHLWK</sequence>
<keyword evidence="8" id="KW-1185">Reference proteome</keyword>
<reference evidence="7 8" key="1">
    <citation type="submission" date="2020-08" db="EMBL/GenBank/DDBJ databases">
        <title>Genome public.</title>
        <authorList>
            <person name="Liu C."/>
            <person name="Sun Q."/>
        </authorList>
    </citation>
    <scope>NUCLEOTIDE SEQUENCE [LARGE SCALE GENOMIC DNA]</scope>
    <source>
        <strain evidence="7 8">New-38</strain>
    </source>
</reference>